<accession>A0A9W6BS29</accession>
<organism evidence="2 3">
    <name type="scientific">Pleodorina starrii</name>
    <dbReference type="NCBI Taxonomy" id="330485"/>
    <lineage>
        <taxon>Eukaryota</taxon>
        <taxon>Viridiplantae</taxon>
        <taxon>Chlorophyta</taxon>
        <taxon>core chlorophytes</taxon>
        <taxon>Chlorophyceae</taxon>
        <taxon>CS clade</taxon>
        <taxon>Chlamydomonadales</taxon>
        <taxon>Volvocaceae</taxon>
        <taxon>Pleodorina</taxon>
    </lineage>
</organism>
<protein>
    <submittedName>
        <fullName evidence="2">Uncharacterized protein</fullName>
    </submittedName>
</protein>
<feature type="compositionally biased region" description="Gly residues" evidence="1">
    <location>
        <begin position="484"/>
        <end position="499"/>
    </location>
</feature>
<dbReference type="EMBL" id="BRXU01000018">
    <property type="protein sequence ID" value="GLC57349.1"/>
    <property type="molecule type" value="Genomic_DNA"/>
</dbReference>
<feature type="region of interest" description="Disordered" evidence="1">
    <location>
        <begin position="480"/>
        <end position="499"/>
    </location>
</feature>
<feature type="non-terminal residue" evidence="2">
    <location>
        <position position="499"/>
    </location>
</feature>
<evidence type="ECO:0000256" key="1">
    <source>
        <dbReference type="SAM" id="MobiDB-lite"/>
    </source>
</evidence>
<evidence type="ECO:0000313" key="2">
    <source>
        <dbReference type="EMBL" id="GLC57349.1"/>
    </source>
</evidence>
<sequence>MENDPLEVLAAWADYSSRGAADLRSLRVSLAGRIPPREIDLLLAALVGTLPVYDDPAEVPPGAQPFWPVDGGGALRSATNGGALVTATAPWAAPDSYMPDPGAAGWIVRRPLGHPALLRLVRALLAAHIHGGGGGASKAAAAGGRGGGGGAFSPARLAAAASVDDLRGTTTAAAAAAGAAGAGGAPSAAAAAAAATASSGSAEAAALPRCNLGPLSLSLLEDASGQWGYAELVRPAAAVLCGGFFAGGNLVLVGSNTVMLEHTAGLAALASGARSLTRVTRPVLHRSNGGLAAPPPPEEVGLRQLLMQQLLQILQPAGAQAGGGGGSGGAAAAAAASGAAMAAPVRYYSQAMAVAAGGFAVPGVPYIAPGEADAVVLVPQSVLTGGGGGGGSEWQDRGRERKAAEELGLHVLLLTDLMLQDEPTLELLQSLLVRPASVAPLSRELSEGAGLPLLKGLEPLMLDADLGTLIGSAAAAGAAAGSSTGAGTGTGMGTGTASG</sequence>
<name>A0A9W6BS29_9CHLO</name>
<reference evidence="2 3" key="1">
    <citation type="journal article" date="2023" name="Commun. Biol.">
        <title>Reorganization of the ancestral sex-determining regions during the evolution of trioecy in Pleodorina starrii.</title>
        <authorList>
            <person name="Takahashi K."/>
            <person name="Suzuki S."/>
            <person name="Kawai-Toyooka H."/>
            <person name="Yamamoto K."/>
            <person name="Hamaji T."/>
            <person name="Ootsuki R."/>
            <person name="Yamaguchi H."/>
            <person name="Kawachi M."/>
            <person name="Higashiyama T."/>
            <person name="Nozaki H."/>
        </authorList>
    </citation>
    <scope>NUCLEOTIDE SEQUENCE [LARGE SCALE GENOMIC DNA]</scope>
    <source>
        <strain evidence="2 3">NIES-4479</strain>
    </source>
</reference>
<comment type="caution">
    <text evidence="2">The sequence shown here is derived from an EMBL/GenBank/DDBJ whole genome shotgun (WGS) entry which is preliminary data.</text>
</comment>
<dbReference type="Proteomes" id="UP001165080">
    <property type="component" value="Unassembled WGS sequence"/>
</dbReference>
<evidence type="ECO:0000313" key="3">
    <source>
        <dbReference type="Proteomes" id="UP001165080"/>
    </source>
</evidence>
<proteinExistence type="predicted"/>
<dbReference type="AlphaFoldDB" id="A0A9W6BS29"/>
<gene>
    <name evidence="2" type="primary">PLESTB001740</name>
    <name evidence="2" type="ORF">PLESTB_001214900</name>
</gene>
<keyword evidence="3" id="KW-1185">Reference proteome</keyword>